<feature type="zinc finger region" description="TRAF-type" evidence="4">
    <location>
        <begin position="78"/>
        <end position="126"/>
    </location>
</feature>
<keyword evidence="1 4" id="KW-0479">Metal-binding</keyword>
<proteinExistence type="predicted"/>
<gene>
    <name evidence="7" type="ORF">GP486_005300</name>
</gene>
<dbReference type="AlphaFoldDB" id="A0A9P8L9H4"/>
<dbReference type="Proteomes" id="UP000750711">
    <property type="component" value="Unassembled WGS sequence"/>
</dbReference>
<dbReference type="PROSITE" id="PS50145">
    <property type="entry name" value="ZF_TRAF"/>
    <property type="match status" value="2"/>
</dbReference>
<feature type="region of interest" description="Disordered" evidence="5">
    <location>
        <begin position="367"/>
        <end position="402"/>
    </location>
</feature>
<protein>
    <recommendedName>
        <fullName evidence="6">TRAF-type domain-containing protein</fullName>
    </recommendedName>
</protein>
<dbReference type="GO" id="GO:0008270">
    <property type="term" value="F:zinc ion binding"/>
    <property type="evidence" value="ECO:0007669"/>
    <property type="project" value="UniProtKB-KW"/>
</dbReference>
<dbReference type="InterPro" id="IPR001293">
    <property type="entry name" value="Znf_TRAF"/>
</dbReference>
<dbReference type="PROSITE" id="PS00518">
    <property type="entry name" value="ZF_RING_1"/>
    <property type="match status" value="1"/>
</dbReference>
<dbReference type="EMBL" id="JAGHQM010000975">
    <property type="protein sequence ID" value="KAH0556911.1"/>
    <property type="molecule type" value="Genomic_DNA"/>
</dbReference>
<dbReference type="InterPro" id="IPR013083">
    <property type="entry name" value="Znf_RING/FYVE/PHD"/>
</dbReference>
<organism evidence="7 8">
    <name type="scientific">Trichoglossum hirsutum</name>
    <dbReference type="NCBI Taxonomy" id="265104"/>
    <lineage>
        <taxon>Eukaryota</taxon>
        <taxon>Fungi</taxon>
        <taxon>Dikarya</taxon>
        <taxon>Ascomycota</taxon>
        <taxon>Pezizomycotina</taxon>
        <taxon>Geoglossomycetes</taxon>
        <taxon>Geoglossales</taxon>
        <taxon>Geoglossaceae</taxon>
        <taxon>Trichoglossum</taxon>
    </lineage>
</organism>
<feature type="compositionally biased region" description="Polar residues" evidence="5">
    <location>
        <begin position="379"/>
        <end position="390"/>
    </location>
</feature>
<evidence type="ECO:0000256" key="1">
    <source>
        <dbReference type="ARBA" id="ARBA00022723"/>
    </source>
</evidence>
<reference evidence="7" key="1">
    <citation type="submission" date="2021-03" db="EMBL/GenBank/DDBJ databases">
        <title>Comparative genomics and phylogenomic investigation of the class Geoglossomycetes provide insights into ecological specialization and systematics.</title>
        <authorList>
            <person name="Melie T."/>
            <person name="Pirro S."/>
            <person name="Miller A.N."/>
            <person name="Quandt A."/>
        </authorList>
    </citation>
    <scope>NUCLEOTIDE SEQUENCE</scope>
    <source>
        <strain evidence="7">CAQ_001_2017</strain>
    </source>
</reference>
<evidence type="ECO:0000313" key="8">
    <source>
        <dbReference type="Proteomes" id="UP000750711"/>
    </source>
</evidence>
<dbReference type="InterPro" id="IPR017907">
    <property type="entry name" value="Znf_RING_CS"/>
</dbReference>
<dbReference type="SUPFAM" id="SSF49599">
    <property type="entry name" value="TRAF domain-like"/>
    <property type="match status" value="2"/>
</dbReference>
<dbReference type="PANTHER" id="PTHR10131">
    <property type="entry name" value="TNF RECEPTOR ASSOCIATED FACTOR"/>
    <property type="match status" value="1"/>
</dbReference>
<feature type="domain" description="TRAF-type" evidence="6">
    <location>
        <begin position="78"/>
        <end position="126"/>
    </location>
</feature>
<keyword evidence="2 4" id="KW-0863">Zinc-finger</keyword>
<accession>A0A9P8L9H4</accession>
<evidence type="ECO:0000313" key="7">
    <source>
        <dbReference type="EMBL" id="KAH0556911.1"/>
    </source>
</evidence>
<dbReference type="Pfam" id="PF02176">
    <property type="entry name" value="zf-TRAF"/>
    <property type="match status" value="1"/>
</dbReference>
<evidence type="ECO:0000256" key="5">
    <source>
        <dbReference type="SAM" id="MobiDB-lite"/>
    </source>
</evidence>
<dbReference type="PANTHER" id="PTHR10131:SF94">
    <property type="entry name" value="TNF RECEPTOR-ASSOCIATED FACTOR 4"/>
    <property type="match status" value="1"/>
</dbReference>
<sequence>MTKCDHIFCGDCLNTALKTSLTCPVDRGPLSSETSALDIQREPAEGAPDLSLLRGLRKGGSVMDVPNAILNMVDELRVKCPNNAAGCNVETARCDVQRHVNKDCGYMKVPCPSEACGLKIRRKDLEARCLHEVVTCDACETDMMEVDLKAHRAICPKLSLACPHCAAEILRCHLYNHVSECPEASVTCAGASLGCSYGSKRRQMQAHSSTCPYVIFAPFLKSQNDRMRALEDENKLLKRKIDLLYPPGIMAAQENSDQDVQSPFPNFAANPGTSEPPILDLSGPTHPDLPPFSSPTHHLLSLHESLRTEVDHLAANISDLEAKQSMMLMNESLRTNEELAGIRAAIGAIRMQVQWLLSQRLQSSHQAARPNAVAGPSRGGSSNASTSTARRLSDTTRQDVKL</sequence>
<evidence type="ECO:0000256" key="2">
    <source>
        <dbReference type="ARBA" id="ARBA00022771"/>
    </source>
</evidence>
<feature type="domain" description="TRAF-type" evidence="6">
    <location>
        <begin position="150"/>
        <end position="205"/>
    </location>
</feature>
<evidence type="ECO:0000256" key="3">
    <source>
        <dbReference type="ARBA" id="ARBA00022833"/>
    </source>
</evidence>
<comment type="caution">
    <text evidence="7">The sequence shown here is derived from an EMBL/GenBank/DDBJ whole genome shotgun (WGS) entry which is preliminary data.</text>
</comment>
<evidence type="ECO:0000256" key="4">
    <source>
        <dbReference type="PROSITE-ProRule" id="PRU00207"/>
    </source>
</evidence>
<name>A0A9P8L9H4_9PEZI</name>
<dbReference type="SUPFAM" id="SSF57850">
    <property type="entry name" value="RING/U-box"/>
    <property type="match status" value="1"/>
</dbReference>
<feature type="zinc finger region" description="TRAF-type" evidence="4">
    <location>
        <begin position="150"/>
        <end position="205"/>
    </location>
</feature>
<feature type="compositionally biased region" description="Basic and acidic residues" evidence="5">
    <location>
        <begin position="391"/>
        <end position="402"/>
    </location>
</feature>
<keyword evidence="3 4" id="KW-0862">Zinc</keyword>
<keyword evidence="8" id="KW-1185">Reference proteome</keyword>
<evidence type="ECO:0000259" key="6">
    <source>
        <dbReference type="PROSITE" id="PS50145"/>
    </source>
</evidence>
<dbReference type="Gene3D" id="3.30.40.10">
    <property type="entry name" value="Zinc/RING finger domain, C3HC4 (zinc finger)"/>
    <property type="match status" value="3"/>
</dbReference>